<dbReference type="PANTHER" id="PTHR34606:SF15">
    <property type="entry name" value="BON DOMAIN-CONTAINING PROTEIN"/>
    <property type="match status" value="1"/>
</dbReference>
<reference evidence="3" key="1">
    <citation type="submission" date="2016-01" db="EMBL/GenBank/DDBJ databases">
        <authorList>
            <person name="Peeters C."/>
        </authorList>
    </citation>
    <scope>NUCLEOTIDE SEQUENCE [LARGE SCALE GENOMIC DNA]</scope>
    <source>
        <strain evidence="3">LMG 22937</strain>
    </source>
</reference>
<comment type="caution">
    <text evidence="3">The sequence shown here is derived from an EMBL/GenBank/DDBJ whole genome shotgun (WGS) entry which is preliminary data.</text>
</comment>
<evidence type="ECO:0000259" key="2">
    <source>
        <dbReference type="PROSITE" id="PS50914"/>
    </source>
</evidence>
<feature type="signal peptide" evidence="1">
    <location>
        <begin position="1"/>
        <end position="26"/>
    </location>
</feature>
<evidence type="ECO:0000256" key="1">
    <source>
        <dbReference type="SAM" id="SignalP"/>
    </source>
</evidence>
<dbReference type="InterPro" id="IPR007055">
    <property type="entry name" value="BON_dom"/>
</dbReference>
<feature type="domain" description="BON" evidence="2">
    <location>
        <begin position="39"/>
        <end position="107"/>
    </location>
</feature>
<dbReference type="EMBL" id="FCOL02000005">
    <property type="protein sequence ID" value="SAL33892.1"/>
    <property type="molecule type" value="Genomic_DNA"/>
</dbReference>
<dbReference type="PROSITE" id="PS50914">
    <property type="entry name" value="BON"/>
    <property type="match status" value="1"/>
</dbReference>
<keyword evidence="1" id="KW-0732">Signal</keyword>
<dbReference type="RefSeq" id="WP_087655458.1">
    <property type="nucleotide sequence ID" value="NZ_FCOL02000005.1"/>
</dbReference>
<evidence type="ECO:0000313" key="3">
    <source>
        <dbReference type="EMBL" id="SAL33892.1"/>
    </source>
</evidence>
<dbReference type="Gene3D" id="3.30.1340.30">
    <property type="match status" value="1"/>
</dbReference>
<name>A0A158GPC3_9BURK</name>
<organism evidence="3 4">
    <name type="scientific">Caballeronia terrestris</name>
    <dbReference type="NCBI Taxonomy" id="1226301"/>
    <lineage>
        <taxon>Bacteria</taxon>
        <taxon>Pseudomonadati</taxon>
        <taxon>Pseudomonadota</taxon>
        <taxon>Betaproteobacteria</taxon>
        <taxon>Burkholderiales</taxon>
        <taxon>Burkholderiaceae</taxon>
        <taxon>Caballeronia</taxon>
    </lineage>
</organism>
<dbReference type="OrthoDB" id="9010075at2"/>
<protein>
    <submittedName>
        <fullName evidence="3">Transport-associated protein</fullName>
    </submittedName>
</protein>
<dbReference type="SMART" id="SM00749">
    <property type="entry name" value="BON"/>
    <property type="match status" value="1"/>
</dbReference>
<feature type="chain" id="PRO_5011111262" evidence="1">
    <location>
        <begin position="27"/>
        <end position="110"/>
    </location>
</feature>
<dbReference type="AlphaFoldDB" id="A0A158GPC3"/>
<dbReference type="InterPro" id="IPR051686">
    <property type="entry name" value="Lipoprotein_DolP"/>
</dbReference>
<dbReference type="InterPro" id="IPR014004">
    <property type="entry name" value="Transpt-assoc_nodulatn_dom_bac"/>
</dbReference>
<proteinExistence type="predicted"/>
<evidence type="ECO:0000313" key="4">
    <source>
        <dbReference type="Proteomes" id="UP000054925"/>
    </source>
</evidence>
<dbReference type="PANTHER" id="PTHR34606">
    <property type="entry name" value="BON DOMAIN-CONTAINING PROTEIN"/>
    <property type="match status" value="1"/>
</dbReference>
<accession>A0A158GPC3</accession>
<dbReference type="Proteomes" id="UP000054925">
    <property type="component" value="Unassembled WGS sequence"/>
</dbReference>
<keyword evidence="4" id="KW-1185">Reference proteome</keyword>
<gene>
    <name evidence="3" type="ORF">AWB67_01348</name>
</gene>
<dbReference type="Pfam" id="PF04972">
    <property type="entry name" value="BON"/>
    <property type="match status" value="1"/>
</dbReference>
<sequence>MKSINTYLAALVAVSAIVATVPVVGAQEAGATKSSVRAADRQLAKKVQTTLYKQKGLESADVHAVARGGKVTLVGMAPDQTQIDLAAKVAEGVPGVSSVKNNLTVEEAGH</sequence>